<evidence type="ECO:0000259" key="4">
    <source>
        <dbReference type="PROSITE" id="PS50110"/>
    </source>
</evidence>
<name>A0A1G7ZJJ6_9FIRM</name>
<dbReference type="GO" id="GO:0000160">
    <property type="term" value="P:phosphorelay signal transduction system"/>
    <property type="evidence" value="ECO:0007669"/>
    <property type="project" value="InterPro"/>
</dbReference>
<dbReference type="Gene3D" id="3.40.50.2300">
    <property type="match status" value="1"/>
</dbReference>
<dbReference type="InterPro" id="IPR011006">
    <property type="entry name" value="CheY-like_superfamily"/>
</dbReference>
<feature type="domain" description="Response regulatory" evidence="4">
    <location>
        <begin position="3"/>
        <end position="118"/>
    </location>
</feature>
<dbReference type="STRING" id="1121419.SAMN05443529_109135"/>
<evidence type="ECO:0000256" key="2">
    <source>
        <dbReference type="ARBA" id="ARBA00024867"/>
    </source>
</evidence>
<dbReference type="OrthoDB" id="9790669at2"/>
<protein>
    <recommendedName>
        <fullName evidence="1">Stage 0 sporulation protein A homolog</fullName>
    </recommendedName>
</protein>
<gene>
    <name evidence="5" type="ORF">SAMN05443529_109135</name>
</gene>
<dbReference type="PANTHER" id="PTHR43228">
    <property type="entry name" value="TWO-COMPONENT RESPONSE REGULATOR"/>
    <property type="match status" value="1"/>
</dbReference>
<sequence length="119" mass="12992">MSKILIADDASFMRLMISQILARQGLTNVIEAENGLQAVEQFKSNKPDLTLLDITMPELDGLAALAEILRINPLAKVVICSAVANDNIVREALKEGAVGFVAKPFRPDELLNIVLKHLN</sequence>
<dbReference type="SUPFAM" id="SSF52172">
    <property type="entry name" value="CheY-like"/>
    <property type="match status" value="1"/>
</dbReference>
<dbReference type="InterPro" id="IPR001789">
    <property type="entry name" value="Sig_transdc_resp-reg_receiver"/>
</dbReference>
<dbReference type="PANTHER" id="PTHR43228:SF1">
    <property type="entry name" value="TWO-COMPONENT RESPONSE REGULATOR ARR22"/>
    <property type="match status" value="1"/>
</dbReference>
<dbReference type="PROSITE" id="PS50110">
    <property type="entry name" value="RESPONSE_REGULATORY"/>
    <property type="match status" value="1"/>
</dbReference>
<evidence type="ECO:0000313" key="6">
    <source>
        <dbReference type="Proteomes" id="UP000198656"/>
    </source>
</evidence>
<accession>A0A1G7ZJJ6</accession>
<dbReference type="InterPro" id="IPR052048">
    <property type="entry name" value="ST_Response_Regulator"/>
</dbReference>
<dbReference type="Proteomes" id="UP000198656">
    <property type="component" value="Unassembled WGS sequence"/>
</dbReference>
<dbReference type="RefSeq" id="WP_092332835.1">
    <property type="nucleotide sequence ID" value="NZ_FNCP01000009.1"/>
</dbReference>
<evidence type="ECO:0000256" key="1">
    <source>
        <dbReference type="ARBA" id="ARBA00018672"/>
    </source>
</evidence>
<feature type="modified residue" description="4-aspartylphosphate" evidence="3">
    <location>
        <position position="53"/>
    </location>
</feature>
<dbReference type="AlphaFoldDB" id="A0A1G7ZJJ6"/>
<dbReference type="SMART" id="SM00448">
    <property type="entry name" value="REC"/>
    <property type="match status" value="1"/>
</dbReference>
<dbReference type="EMBL" id="FNCP01000009">
    <property type="protein sequence ID" value="SDH08961.1"/>
    <property type="molecule type" value="Genomic_DNA"/>
</dbReference>
<reference evidence="6" key="1">
    <citation type="submission" date="2016-10" db="EMBL/GenBank/DDBJ databases">
        <authorList>
            <person name="Varghese N."/>
            <person name="Submissions S."/>
        </authorList>
    </citation>
    <scope>NUCLEOTIDE SEQUENCE [LARGE SCALE GENOMIC DNA]</scope>
    <source>
        <strain evidence="6">DSM 8344</strain>
    </source>
</reference>
<proteinExistence type="predicted"/>
<organism evidence="5 6">
    <name type="scientific">Desulfosporosinus hippei DSM 8344</name>
    <dbReference type="NCBI Taxonomy" id="1121419"/>
    <lineage>
        <taxon>Bacteria</taxon>
        <taxon>Bacillati</taxon>
        <taxon>Bacillota</taxon>
        <taxon>Clostridia</taxon>
        <taxon>Eubacteriales</taxon>
        <taxon>Desulfitobacteriaceae</taxon>
        <taxon>Desulfosporosinus</taxon>
    </lineage>
</organism>
<evidence type="ECO:0000313" key="5">
    <source>
        <dbReference type="EMBL" id="SDH08961.1"/>
    </source>
</evidence>
<keyword evidence="3" id="KW-0597">Phosphoprotein</keyword>
<evidence type="ECO:0000256" key="3">
    <source>
        <dbReference type="PROSITE-ProRule" id="PRU00169"/>
    </source>
</evidence>
<dbReference type="Pfam" id="PF00072">
    <property type="entry name" value="Response_reg"/>
    <property type="match status" value="1"/>
</dbReference>
<keyword evidence="6" id="KW-1185">Reference proteome</keyword>
<comment type="function">
    <text evidence="2">May play the central regulatory role in sporulation. It may be an element of the effector pathway responsible for the activation of sporulation genes in response to nutritional stress. Spo0A may act in concert with spo0H (a sigma factor) to control the expression of some genes that are critical to the sporulation process.</text>
</comment>